<reference evidence="13 14" key="1">
    <citation type="submission" date="2014-10" db="EMBL/GenBank/DDBJ databases">
        <title>Draft genome of the hookworm Ancylostoma caninum.</title>
        <authorList>
            <person name="Mitreva M."/>
        </authorList>
    </citation>
    <scope>NUCLEOTIDE SEQUENCE [LARGE SCALE GENOMIC DNA]</scope>
    <source>
        <strain evidence="13 14">Baltimore</strain>
    </source>
</reference>
<name>A0A368HBV0_ANCCA</name>
<accession>A0A368HBV0</accession>
<feature type="domain" description="CWH43-like N-terminal" evidence="12">
    <location>
        <begin position="295"/>
        <end position="520"/>
    </location>
</feature>
<keyword evidence="7 11" id="KW-1133">Transmembrane helix</keyword>
<dbReference type="InterPro" id="IPR047873">
    <property type="entry name" value="Ribosomal_uL16"/>
</dbReference>
<keyword evidence="4" id="KW-0337">GPI-anchor biosynthesis</keyword>
<dbReference type="EMBL" id="JOJR01000005">
    <property type="protein sequence ID" value="RCN52725.1"/>
    <property type="molecule type" value="Genomic_DNA"/>
</dbReference>
<dbReference type="GO" id="GO:0000139">
    <property type="term" value="C:Golgi membrane"/>
    <property type="evidence" value="ECO:0007669"/>
    <property type="project" value="UniProtKB-SubCell"/>
</dbReference>
<dbReference type="OrthoDB" id="68581at2759"/>
<dbReference type="Pfam" id="PF00252">
    <property type="entry name" value="Ribosomal_L16"/>
    <property type="match status" value="1"/>
</dbReference>
<evidence type="ECO:0000256" key="3">
    <source>
        <dbReference type="ARBA" id="ARBA00008931"/>
    </source>
</evidence>
<dbReference type="PANTHER" id="PTHR12892">
    <property type="entry name" value="FGF RECEPTOR ACTIVATING PROTEIN 1"/>
    <property type="match status" value="1"/>
</dbReference>
<feature type="transmembrane region" description="Helical" evidence="11">
    <location>
        <begin position="420"/>
        <end position="444"/>
    </location>
</feature>
<dbReference type="InterPro" id="IPR016180">
    <property type="entry name" value="Ribosomal_uL16_dom"/>
</dbReference>
<dbReference type="GO" id="GO:0005840">
    <property type="term" value="C:ribosome"/>
    <property type="evidence" value="ECO:0007669"/>
    <property type="project" value="UniProtKB-KW"/>
</dbReference>
<dbReference type="CDD" id="cd01433">
    <property type="entry name" value="Ribosomal_L16_L10e"/>
    <property type="match status" value="1"/>
</dbReference>
<dbReference type="Pfam" id="PF10277">
    <property type="entry name" value="Frag1"/>
    <property type="match status" value="1"/>
</dbReference>
<feature type="transmembrane region" description="Helical" evidence="11">
    <location>
        <begin position="494"/>
        <end position="516"/>
    </location>
</feature>
<dbReference type="InterPro" id="IPR036920">
    <property type="entry name" value="Ribosomal_uL16_sf"/>
</dbReference>
<protein>
    <recommendedName>
        <fullName evidence="12">CWH43-like N-terminal domain-containing protein</fullName>
    </recommendedName>
</protein>
<evidence type="ECO:0000256" key="5">
    <source>
        <dbReference type="ARBA" id="ARBA00022692"/>
    </source>
</evidence>
<evidence type="ECO:0000256" key="11">
    <source>
        <dbReference type="SAM" id="Phobius"/>
    </source>
</evidence>
<feature type="transmembrane region" description="Helical" evidence="11">
    <location>
        <begin position="464"/>
        <end position="482"/>
    </location>
</feature>
<dbReference type="GO" id="GO:0005789">
    <property type="term" value="C:endoplasmic reticulum membrane"/>
    <property type="evidence" value="ECO:0007669"/>
    <property type="project" value="TreeGrafter"/>
</dbReference>
<dbReference type="InterPro" id="IPR039545">
    <property type="entry name" value="PGAP2"/>
</dbReference>
<dbReference type="SUPFAM" id="SSF54686">
    <property type="entry name" value="Ribosomal protein L16p/L10e"/>
    <property type="match status" value="1"/>
</dbReference>
<dbReference type="AlphaFoldDB" id="A0A368HBV0"/>
<evidence type="ECO:0000256" key="6">
    <source>
        <dbReference type="ARBA" id="ARBA00022980"/>
    </source>
</evidence>
<comment type="similarity">
    <text evidence="3">Belongs to the universal ribosomal protein uL16 family.</text>
</comment>
<comment type="similarity">
    <text evidence="2">Belongs to the PGAP2 family.</text>
</comment>
<comment type="subcellular location">
    <subcellularLocation>
        <location evidence="1">Golgi apparatus membrane</location>
        <topology evidence="1">Multi-pass membrane protein</topology>
    </subcellularLocation>
</comment>
<keyword evidence="14" id="KW-1185">Reference proteome</keyword>
<dbReference type="InterPro" id="IPR019402">
    <property type="entry name" value="CWH43_N"/>
</dbReference>
<evidence type="ECO:0000259" key="12">
    <source>
        <dbReference type="Pfam" id="PF10277"/>
    </source>
</evidence>
<dbReference type="GO" id="GO:0006412">
    <property type="term" value="P:translation"/>
    <property type="evidence" value="ECO:0007669"/>
    <property type="project" value="InterPro"/>
</dbReference>
<sequence>MDFYRSIYKEHQIFAKQLMDSRINVAASDFASMSWAGRKVLLQELGSVVAGSCRGMRRYPFPVTFENVKFPPNGVLKLPKMPPEPFYDPEKGEKKYKTTKRMIEARGVEEVHTELIHEQYGLAAISGGFISAEDFKFVQERVNKNLLDKQFAIWRVDPPWLPRTKKAQGTRLGGGKGSIQHYVTPVKAKRIILEVGGHTTEIEAQSFLLYLCERFSFPVEFVSEKILTERREAEKEIAEHNQNPFNWDRVLKYNMQNCTSWLSHYDIEWKGRYRDCCLTGRNMAYGDDDVLSLPFRVFVYIVAGLPLSALIICVLCSILLHFEPATRTHCGVENWLPSISAAVSTYAPEMYIWRMFIAVHGGPRLFVAFAFRNYLLFSPLRPLTRVRVFRLLCNAGCVLNILENLFLLGLTAISSVENHMLHKFCFIGFAISATIYMLLSTWLFHYSGRRRATNLGERSHEYKILACSGSIISMVLAMYLYWRHNAYCEPGVYTLFALAEYCIVISNIAFHSTLYYDFHGKSVILAPSVGVGTSGYSLLPTLIEKDT</sequence>
<evidence type="ECO:0000256" key="8">
    <source>
        <dbReference type="ARBA" id="ARBA00023034"/>
    </source>
</evidence>
<comment type="caution">
    <text evidence="13">The sequence shown here is derived from an EMBL/GenBank/DDBJ whole genome shotgun (WGS) entry which is preliminary data.</text>
</comment>
<keyword evidence="8" id="KW-0333">Golgi apparatus</keyword>
<evidence type="ECO:0000256" key="2">
    <source>
        <dbReference type="ARBA" id="ARBA00007414"/>
    </source>
</evidence>
<evidence type="ECO:0000313" key="14">
    <source>
        <dbReference type="Proteomes" id="UP000252519"/>
    </source>
</evidence>
<proteinExistence type="inferred from homology"/>
<gene>
    <name evidence="13" type="ORF">ANCCAN_01101</name>
</gene>
<evidence type="ECO:0000256" key="4">
    <source>
        <dbReference type="ARBA" id="ARBA00022502"/>
    </source>
</evidence>
<dbReference type="Proteomes" id="UP000252519">
    <property type="component" value="Unassembled WGS sequence"/>
</dbReference>
<dbReference type="GO" id="GO:0003735">
    <property type="term" value="F:structural constituent of ribosome"/>
    <property type="evidence" value="ECO:0007669"/>
    <property type="project" value="InterPro"/>
</dbReference>
<evidence type="ECO:0000313" key="13">
    <source>
        <dbReference type="EMBL" id="RCN52725.1"/>
    </source>
</evidence>
<evidence type="ECO:0000256" key="7">
    <source>
        <dbReference type="ARBA" id="ARBA00022989"/>
    </source>
</evidence>
<dbReference type="STRING" id="29170.A0A368HBV0"/>
<keyword evidence="9 11" id="KW-0472">Membrane</keyword>
<dbReference type="FunFam" id="3.90.1170.10:FF:000013">
    <property type="entry name" value="Mitochondrial Ribosomal Protein, Large"/>
    <property type="match status" value="1"/>
</dbReference>
<dbReference type="GO" id="GO:1990904">
    <property type="term" value="C:ribonucleoprotein complex"/>
    <property type="evidence" value="ECO:0007669"/>
    <property type="project" value="UniProtKB-KW"/>
</dbReference>
<evidence type="ECO:0000256" key="1">
    <source>
        <dbReference type="ARBA" id="ARBA00004653"/>
    </source>
</evidence>
<evidence type="ECO:0000256" key="9">
    <source>
        <dbReference type="ARBA" id="ARBA00023136"/>
    </source>
</evidence>
<keyword evidence="6" id="KW-0689">Ribosomal protein</keyword>
<evidence type="ECO:0000256" key="10">
    <source>
        <dbReference type="ARBA" id="ARBA00023274"/>
    </source>
</evidence>
<feature type="transmembrane region" description="Helical" evidence="11">
    <location>
        <begin position="391"/>
        <end position="414"/>
    </location>
</feature>
<keyword evidence="5 11" id="KW-0812">Transmembrane</keyword>
<organism evidence="13 14">
    <name type="scientific">Ancylostoma caninum</name>
    <name type="common">Dog hookworm</name>
    <dbReference type="NCBI Taxonomy" id="29170"/>
    <lineage>
        <taxon>Eukaryota</taxon>
        <taxon>Metazoa</taxon>
        <taxon>Ecdysozoa</taxon>
        <taxon>Nematoda</taxon>
        <taxon>Chromadorea</taxon>
        <taxon>Rhabditida</taxon>
        <taxon>Rhabditina</taxon>
        <taxon>Rhabditomorpha</taxon>
        <taxon>Strongyloidea</taxon>
        <taxon>Ancylostomatidae</taxon>
        <taxon>Ancylostomatinae</taxon>
        <taxon>Ancylostoma</taxon>
    </lineage>
</organism>
<dbReference type="GO" id="GO:0006506">
    <property type="term" value="P:GPI anchor biosynthetic process"/>
    <property type="evidence" value="ECO:0007669"/>
    <property type="project" value="UniProtKB-KW"/>
</dbReference>
<dbReference type="PANTHER" id="PTHR12892:SF11">
    <property type="entry name" value="POST-GPI ATTACHMENT TO PROTEINS FACTOR 2"/>
    <property type="match status" value="1"/>
</dbReference>
<keyword evidence="10" id="KW-0687">Ribonucleoprotein</keyword>
<feature type="transmembrane region" description="Helical" evidence="11">
    <location>
        <begin position="297"/>
        <end position="322"/>
    </location>
</feature>
<dbReference type="Gene3D" id="3.90.1170.10">
    <property type="entry name" value="Ribosomal protein L10e/L16"/>
    <property type="match status" value="1"/>
</dbReference>